<gene>
    <name evidence="3" type="ORF">Abiwalacus_15640</name>
</gene>
<keyword evidence="2" id="KW-1133">Transmembrane helix</keyword>
<proteinExistence type="predicted"/>
<dbReference type="RefSeq" id="WP_215435970.1">
    <property type="nucleotide sequence ID" value="NZ_AP025943.1"/>
</dbReference>
<feature type="transmembrane region" description="Helical" evidence="2">
    <location>
        <begin position="47"/>
        <end position="68"/>
    </location>
</feature>
<reference evidence="3" key="1">
    <citation type="submission" date="2022-06" db="EMBL/GenBank/DDBJ databases">
        <title>Akkermansia biwalacus sp. nov., an anaerobic mucin-degrading bacterium isolated from human intestine.</title>
        <authorList>
            <person name="Kobayashi Y."/>
            <person name="Inoue S."/>
            <person name="Kawahara T."/>
            <person name="Kohda N."/>
        </authorList>
    </citation>
    <scope>NUCLEOTIDE SEQUENCE</scope>
    <source>
        <strain evidence="3">WON2089</strain>
    </source>
</reference>
<dbReference type="EMBL" id="AP025943">
    <property type="protein sequence ID" value="BDL43990.1"/>
    <property type="molecule type" value="Genomic_DNA"/>
</dbReference>
<evidence type="ECO:0000256" key="2">
    <source>
        <dbReference type="SAM" id="Phobius"/>
    </source>
</evidence>
<organism evidence="3 4">
    <name type="scientific">Akkermansia biwaensis</name>
    <dbReference type="NCBI Taxonomy" id="2946555"/>
    <lineage>
        <taxon>Bacteria</taxon>
        <taxon>Pseudomonadati</taxon>
        <taxon>Verrucomicrobiota</taxon>
        <taxon>Verrucomicrobiia</taxon>
        <taxon>Verrucomicrobiales</taxon>
        <taxon>Akkermansiaceae</taxon>
        <taxon>Akkermansia</taxon>
    </lineage>
</organism>
<feature type="region of interest" description="Disordered" evidence="1">
    <location>
        <begin position="374"/>
        <end position="432"/>
    </location>
</feature>
<feature type="transmembrane region" description="Helical" evidence="2">
    <location>
        <begin position="12"/>
        <end position="35"/>
    </location>
</feature>
<dbReference type="Proteomes" id="UP001062263">
    <property type="component" value="Chromosome"/>
</dbReference>
<keyword evidence="2" id="KW-0812">Transmembrane</keyword>
<evidence type="ECO:0000256" key="1">
    <source>
        <dbReference type="SAM" id="MobiDB-lite"/>
    </source>
</evidence>
<keyword evidence="2" id="KW-0472">Membrane</keyword>
<protein>
    <recommendedName>
        <fullName evidence="5">DUF4175 domain-containing protein</fullName>
    </recommendedName>
</protein>
<name>A0ABM7ZGY9_9BACT</name>
<evidence type="ECO:0008006" key="5">
    <source>
        <dbReference type="Google" id="ProtNLM"/>
    </source>
</evidence>
<feature type="transmembrane region" description="Helical" evidence="2">
    <location>
        <begin position="123"/>
        <end position="141"/>
    </location>
</feature>
<evidence type="ECO:0000313" key="3">
    <source>
        <dbReference type="EMBL" id="BDL43990.1"/>
    </source>
</evidence>
<accession>A0ABM7ZGY9</accession>
<sequence length="432" mass="46998">MVRALRLRRLVNAVMVAEALCIPCFVAGAVLGLVWYGGRRMGMELPWLLGVSVLAALMFLVFWSWRVLRGRMFSLRDAAALMDDQLELNAALSAGVQWGDEGMPACTMRQGGPVVRVRSWSPLAWMAAGLALAWCGAFLPLPRVEIRPVLPDVPPALVQAEAALNEVEKMEEVERTSVEPFREQLEALKQMSREEMYSHAGLEALDALRNKIGTAMQELGGRLQQTNEALAMSGSPNAQNQEGMQEGMQEAVQALRAAMEALDHSGLRMDSTMEARLNELASASSRRIDPETLRRLQERLKHASSRLKEMCEECGMASVASPDDDLVCRNAGEGDLPGQMGISRGRSDAPLAFQPEEREKLATRRHQVSNEDLEHAALGSVAGVEVSAPSPEEGGSGMESGGRAAQPARGGDAVWSENLTPREQSALKGIFK</sequence>
<keyword evidence="4" id="KW-1185">Reference proteome</keyword>
<evidence type="ECO:0000313" key="4">
    <source>
        <dbReference type="Proteomes" id="UP001062263"/>
    </source>
</evidence>